<feature type="active site" description="Nucleophile" evidence="4">
    <location>
        <position position="175"/>
    </location>
</feature>
<evidence type="ECO:0000259" key="5">
    <source>
        <dbReference type="Pfam" id="PF06441"/>
    </source>
</evidence>
<evidence type="ECO:0000313" key="7">
    <source>
        <dbReference type="Proteomes" id="UP000316624"/>
    </source>
</evidence>
<dbReference type="InterPro" id="IPR016292">
    <property type="entry name" value="Epoxide_hydrolase"/>
</dbReference>
<evidence type="ECO:0000313" key="6">
    <source>
        <dbReference type="EMBL" id="TWH96560.1"/>
    </source>
</evidence>
<dbReference type="Pfam" id="PF06441">
    <property type="entry name" value="EHN"/>
    <property type="match status" value="1"/>
</dbReference>
<dbReference type="EMBL" id="VLKK01000002">
    <property type="protein sequence ID" value="TWH96560.1"/>
    <property type="molecule type" value="Genomic_DNA"/>
</dbReference>
<sequence length="383" mass="42100">MKPFSVTWTETEIDALRRRLADSMVPAAPEGAGWTIGCDRDFLLRFRDYWIDGYDWRAGMASLNLYPQFIAEVDGLPIHFIHVKGEGEGNRPLLMTHGWPGSHYEFWDVIEKLAFPSRHGGRASDAFDLVMPSLPGYAFSGKPAQPMGPKATAALWDKLMTQVLGYPAYLAQGGDWGSVVTANLGLNHSAAVRGIHLNMVALRSELPPQNDAEKAWAQKSMLAYQMLSGYSMVQMMKPMSLIYLGAGNPLGQAAWILERFHDWADLSEGDLESVFGLDHLVTNIMLYVMTGSFESAILYYNGLAREGRLDLPAGSKCNVPLGIAAFPGDALLPVPPRSRVELVASDLMHWTDMPGGGHFAAMEKPDLFAADVAAWANKVWPVS</sequence>
<evidence type="ECO:0000256" key="1">
    <source>
        <dbReference type="ARBA" id="ARBA00010088"/>
    </source>
</evidence>
<evidence type="ECO:0000256" key="2">
    <source>
        <dbReference type="ARBA" id="ARBA00022797"/>
    </source>
</evidence>
<organism evidence="6 7">
    <name type="scientific">Sphingobium wenxiniae (strain DSM 21828 / CGMCC 1.7748 / JZ-1)</name>
    <dbReference type="NCBI Taxonomy" id="595605"/>
    <lineage>
        <taxon>Bacteria</taxon>
        <taxon>Pseudomonadati</taxon>
        <taxon>Pseudomonadota</taxon>
        <taxon>Alphaproteobacteria</taxon>
        <taxon>Sphingomonadales</taxon>
        <taxon>Sphingomonadaceae</taxon>
        <taxon>Sphingobium</taxon>
    </lineage>
</organism>
<protein>
    <submittedName>
        <fullName evidence="6">Pimeloyl-ACP methyl ester carboxylesterase</fullName>
    </submittedName>
</protein>
<feature type="active site" description="Proton acceptor" evidence="4">
    <location>
        <position position="358"/>
    </location>
</feature>
<evidence type="ECO:0000256" key="3">
    <source>
        <dbReference type="ARBA" id="ARBA00022801"/>
    </source>
</evidence>
<feature type="active site" description="Proton donor" evidence="4">
    <location>
        <position position="300"/>
    </location>
</feature>
<dbReference type="InterPro" id="IPR029058">
    <property type="entry name" value="AB_hydrolase_fold"/>
</dbReference>
<feature type="domain" description="Epoxide hydrolase N-terminal" evidence="5">
    <location>
        <begin position="1"/>
        <end position="106"/>
    </location>
</feature>
<keyword evidence="2" id="KW-0058">Aromatic hydrocarbons catabolism</keyword>
<name>A0A562KMD2_SPHWJ</name>
<dbReference type="Gene3D" id="3.40.50.1820">
    <property type="entry name" value="alpha/beta hydrolase"/>
    <property type="match status" value="1"/>
</dbReference>
<dbReference type="RefSeq" id="WP_021246109.1">
    <property type="nucleotide sequence ID" value="NZ_JACIIY010000009.1"/>
</dbReference>
<keyword evidence="7" id="KW-1185">Reference proteome</keyword>
<dbReference type="PANTHER" id="PTHR21661:SF35">
    <property type="entry name" value="EPOXIDE HYDROLASE"/>
    <property type="match status" value="1"/>
</dbReference>
<dbReference type="GO" id="GO:0004301">
    <property type="term" value="F:epoxide hydrolase activity"/>
    <property type="evidence" value="ECO:0007669"/>
    <property type="project" value="TreeGrafter"/>
</dbReference>
<dbReference type="PRINTS" id="PR00412">
    <property type="entry name" value="EPOXHYDRLASE"/>
</dbReference>
<gene>
    <name evidence="6" type="ORF">IQ35_00491</name>
</gene>
<accession>A0A562KMD2</accession>
<evidence type="ECO:0000256" key="4">
    <source>
        <dbReference type="PIRSR" id="PIRSR001112-1"/>
    </source>
</evidence>
<comment type="similarity">
    <text evidence="1">Belongs to the peptidase S33 family.</text>
</comment>
<keyword evidence="3" id="KW-0378">Hydrolase</keyword>
<comment type="caution">
    <text evidence="6">The sequence shown here is derived from an EMBL/GenBank/DDBJ whole genome shotgun (WGS) entry which is preliminary data.</text>
</comment>
<dbReference type="PIRSF" id="PIRSF001112">
    <property type="entry name" value="Epoxide_hydrolase"/>
    <property type="match status" value="1"/>
</dbReference>
<dbReference type="InterPro" id="IPR000639">
    <property type="entry name" value="Epox_hydrolase-like"/>
</dbReference>
<dbReference type="InterPro" id="IPR010497">
    <property type="entry name" value="Epoxide_hydro_N"/>
</dbReference>
<dbReference type="Proteomes" id="UP000316624">
    <property type="component" value="Unassembled WGS sequence"/>
</dbReference>
<reference evidence="6 7" key="1">
    <citation type="journal article" date="2015" name="Stand. Genomic Sci.">
        <title>Genomic Encyclopedia of Bacterial and Archaeal Type Strains, Phase III: the genomes of soil and plant-associated and newly described type strains.</title>
        <authorList>
            <person name="Whitman W.B."/>
            <person name="Woyke T."/>
            <person name="Klenk H.P."/>
            <person name="Zhou Y."/>
            <person name="Lilburn T.G."/>
            <person name="Beck B.J."/>
            <person name="De Vos P."/>
            <person name="Vandamme P."/>
            <person name="Eisen J.A."/>
            <person name="Garrity G."/>
            <person name="Hugenholtz P."/>
            <person name="Kyrpides N.C."/>
        </authorList>
    </citation>
    <scope>NUCLEOTIDE SEQUENCE [LARGE SCALE GENOMIC DNA]</scope>
    <source>
        <strain evidence="6 7">CGMCC 1.7748</strain>
    </source>
</reference>
<dbReference type="GO" id="GO:0097176">
    <property type="term" value="P:epoxide metabolic process"/>
    <property type="evidence" value="ECO:0007669"/>
    <property type="project" value="TreeGrafter"/>
</dbReference>
<dbReference type="PANTHER" id="PTHR21661">
    <property type="entry name" value="EPOXIDE HYDROLASE 1-RELATED"/>
    <property type="match status" value="1"/>
</dbReference>
<proteinExistence type="inferred from homology"/>
<dbReference type="AlphaFoldDB" id="A0A562KMD2"/>
<dbReference type="SUPFAM" id="SSF53474">
    <property type="entry name" value="alpha/beta-Hydrolases"/>
    <property type="match status" value="1"/>
</dbReference>